<evidence type="ECO:0000313" key="3">
    <source>
        <dbReference type="Proteomes" id="UP000025241"/>
    </source>
</evidence>
<dbReference type="Gene3D" id="3.30.70.60">
    <property type="match status" value="1"/>
</dbReference>
<organism evidence="2 3">
    <name type="scientific">Pseudomonas knackmussii (strain DSM 6978 / CCUG 54928 / LMG 23759 / B13)</name>
    <dbReference type="NCBI Taxonomy" id="1301098"/>
    <lineage>
        <taxon>Bacteria</taxon>
        <taxon>Pseudomonadati</taxon>
        <taxon>Pseudomonadota</taxon>
        <taxon>Gammaproteobacteria</taxon>
        <taxon>Pseudomonadales</taxon>
        <taxon>Pseudomonadaceae</taxon>
        <taxon>Pseudomonas</taxon>
    </lineage>
</organism>
<dbReference type="OrthoDB" id="9096701at2"/>
<dbReference type="AlphaFoldDB" id="A0A024HG38"/>
<reference evidence="2 3" key="1">
    <citation type="submission" date="2013-03" db="EMBL/GenBank/DDBJ databases">
        <authorList>
            <person name="Linke B."/>
        </authorList>
    </citation>
    <scope>NUCLEOTIDE SEQUENCE [LARGE SCALE GENOMIC DNA]</scope>
    <source>
        <strain evidence="2 3">B13</strain>
    </source>
</reference>
<dbReference type="KEGG" id="pkc:PKB_2081"/>
<dbReference type="HOGENOM" id="CLU_115745_0_0_6"/>
<keyword evidence="1" id="KW-0812">Transmembrane</keyword>
<dbReference type="RefSeq" id="WP_043251395.1">
    <property type="nucleotide sequence ID" value="NZ_HG322950.1"/>
</dbReference>
<keyword evidence="1" id="KW-0472">Membrane</keyword>
<dbReference type="eggNOG" id="COG3167">
    <property type="taxonomic scope" value="Bacteria"/>
</dbReference>
<keyword evidence="3" id="KW-1185">Reference proteome</keyword>
<name>A0A024HG38_PSEKB</name>
<evidence type="ECO:0000313" key="2">
    <source>
        <dbReference type="EMBL" id="CDF83428.1"/>
    </source>
</evidence>
<protein>
    <submittedName>
        <fullName evidence="2">Pilus assembly protein, PilO</fullName>
    </submittedName>
</protein>
<dbReference type="Pfam" id="PF10741">
    <property type="entry name" value="T2SSM_b"/>
    <property type="match status" value="1"/>
</dbReference>
<dbReference type="EMBL" id="HG322950">
    <property type="protein sequence ID" value="CDF83428.1"/>
    <property type="molecule type" value="Genomic_DNA"/>
</dbReference>
<proteinExistence type="predicted"/>
<evidence type="ECO:0000256" key="1">
    <source>
        <dbReference type="SAM" id="Phobius"/>
    </source>
</evidence>
<dbReference type="Proteomes" id="UP000025241">
    <property type="component" value="Chromosome I"/>
</dbReference>
<accession>A0A024HG38</accession>
<dbReference type="STRING" id="1301098.PKB_2081"/>
<dbReference type="InterPro" id="IPR034756">
    <property type="entry name" value="T2SSM_b"/>
</dbReference>
<dbReference type="InterPro" id="IPR014717">
    <property type="entry name" value="Transl_elong_EF1B/ribsomal_bS6"/>
</dbReference>
<dbReference type="PATRIC" id="fig|1301098.3.peg.2071"/>
<sequence length="184" mass="20633">MRVHSLLLQERLRAFGWPALAGAGLILASLLYALAGLWPAWRTDAELADRSQQAERLLRDVERGIAPAPAQALPGRQLDDFHQRLPAQLQATQALDRIYVLAGREHITLARGEYALGIDPQTRLARYQIVLPVSGSYAQLRRFLHAVGRELPALVLEDLDLQRKRIADAQLSGRIRMTLYLSRS</sequence>
<feature type="transmembrane region" description="Helical" evidence="1">
    <location>
        <begin position="20"/>
        <end position="41"/>
    </location>
</feature>
<reference evidence="2 3" key="2">
    <citation type="submission" date="2014-05" db="EMBL/GenBank/DDBJ databases">
        <title>Genome sequence of the 3-chlorobenzoate degrading bacterium Pseudomonas knackmussii B13 shows multiple evidence for horizontal gene transfer.</title>
        <authorList>
            <person name="Miyazaki R."/>
            <person name="Bertelli C."/>
            <person name="Falquet L."/>
            <person name="Robinson-Rechavi M."/>
            <person name="Gharib W."/>
            <person name="Roy S."/>
            <person name="Van der Meer J.R."/>
        </authorList>
    </citation>
    <scope>NUCLEOTIDE SEQUENCE [LARGE SCALE GENOMIC DNA]</scope>
    <source>
        <strain evidence="2 3">B13</strain>
    </source>
</reference>
<keyword evidence="1" id="KW-1133">Transmembrane helix</keyword>
<gene>
    <name evidence="2" type="ORF">PKB_2081</name>
</gene>